<dbReference type="SUPFAM" id="SSF47384">
    <property type="entry name" value="Homodimeric domain of signal transducing histidine kinase"/>
    <property type="match status" value="1"/>
</dbReference>
<dbReference type="InterPro" id="IPR001789">
    <property type="entry name" value="Sig_transdc_resp-reg_receiver"/>
</dbReference>
<dbReference type="InterPro" id="IPR036097">
    <property type="entry name" value="HisK_dim/P_sf"/>
</dbReference>
<reference evidence="13" key="1">
    <citation type="journal article" date="2019" name="Int. J. Syst. Evol. Microbiol.">
        <title>The Global Catalogue of Microorganisms (GCM) 10K type strain sequencing project: providing services to taxonomists for standard genome sequencing and annotation.</title>
        <authorList>
            <consortium name="The Broad Institute Genomics Platform"/>
            <consortium name="The Broad Institute Genome Sequencing Center for Infectious Disease"/>
            <person name="Wu L."/>
            <person name="Ma J."/>
        </authorList>
    </citation>
    <scope>NUCLEOTIDE SEQUENCE [LARGE SCALE GENOMIC DNA]</scope>
    <source>
        <strain evidence="13">CCUG 53762</strain>
    </source>
</reference>
<dbReference type="InterPro" id="IPR036890">
    <property type="entry name" value="HATPase_C_sf"/>
</dbReference>
<evidence type="ECO:0000256" key="6">
    <source>
        <dbReference type="ARBA" id="ARBA00023163"/>
    </source>
</evidence>
<dbReference type="InterPro" id="IPR018060">
    <property type="entry name" value="HTH_AraC"/>
</dbReference>
<dbReference type="InterPro" id="IPR004358">
    <property type="entry name" value="Sig_transdc_His_kin-like_C"/>
</dbReference>
<dbReference type="InterPro" id="IPR015943">
    <property type="entry name" value="WD40/YVTN_repeat-like_dom_sf"/>
</dbReference>
<gene>
    <name evidence="12" type="ORF">ACFSAH_02635</name>
</gene>
<feature type="domain" description="Response regulatory" evidence="11">
    <location>
        <begin position="1087"/>
        <end position="1202"/>
    </location>
</feature>
<dbReference type="Gene3D" id="1.10.10.60">
    <property type="entry name" value="Homeodomain-like"/>
    <property type="match status" value="1"/>
</dbReference>
<feature type="signal peptide" evidence="8">
    <location>
        <begin position="1"/>
        <end position="22"/>
    </location>
</feature>
<dbReference type="InterPro" id="IPR009057">
    <property type="entry name" value="Homeodomain-like_sf"/>
</dbReference>
<dbReference type="Gene3D" id="2.130.10.10">
    <property type="entry name" value="YVTN repeat-like/Quinoprotein amine dehydrogenase"/>
    <property type="match status" value="2"/>
</dbReference>
<dbReference type="PROSITE" id="PS50110">
    <property type="entry name" value="RESPONSE_REGULATORY"/>
    <property type="match status" value="1"/>
</dbReference>
<dbReference type="SUPFAM" id="SSF46689">
    <property type="entry name" value="Homeodomain-like"/>
    <property type="match status" value="1"/>
</dbReference>
<dbReference type="Pfam" id="PF12833">
    <property type="entry name" value="HTH_18"/>
    <property type="match status" value="1"/>
</dbReference>
<dbReference type="InterPro" id="IPR003594">
    <property type="entry name" value="HATPase_dom"/>
</dbReference>
<dbReference type="Pfam" id="PF02518">
    <property type="entry name" value="HATPase_c"/>
    <property type="match status" value="1"/>
</dbReference>
<dbReference type="SUPFAM" id="SSF52172">
    <property type="entry name" value="CheY-like"/>
    <property type="match status" value="1"/>
</dbReference>
<dbReference type="InterPro" id="IPR011110">
    <property type="entry name" value="Reg_prop"/>
</dbReference>
<evidence type="ECO:0000259" key="11">
    <source>
        <dbReference type="PROSITE" id="PS50110"/>
    </source>
</evidence>
<keyword evidence="3 7" id="KW-0597">Phosphoprotein</keyword>
<evidence type="ECO:0000259" key="10">
    <source>
        <dbReference type="PROSITE" id="PS50109"/>
    </source>
</evidence>
<dbReference type="PRINTS" id="PR00344">
    <property type="entry name" value="BCTRLSENSOR"/>
</dbReference>
<dbReference type="InterPro" id="IPR003661">
    <property type="entry name" value="HisK_dim/P_dom"/>
</dbReference>
<dbReference type="PROSITE" id="PS00041">
    <property type="entry name" value="HTH_ARAC_FAMILY_1"/>
    <property type="match status" value="1"/>
</dbReference>
<keyword evidence="4" id="KW-0805">Transcription regulation</keyword>
<evidence type="ECO:0000313" key="13">
    <source>
        <dbReference type="Proteomes" id="UP001597118"/>
    </source>
</evidence>
<dbReference type="Pfam" id="PF07494">
    <property type="entry name" value="Reg_prop"/>
    <property type="match status" value="3"/>
</dbReference>
<feature type="domain" description="Histidine kinase" evidence="10">
    <location>
        <begin position="819"/>
        <end position="1038"/>
    </location>
</feature>
<proteinExistence type="predicted"/>
<dbReference type="SMART" id="SM00388">
    <property type="entry name" value="HisKA"/>
    <property type="match status" value="1"/>
</dbReference>
<sequence length="1345" mass="152958">MKGCAKLLFAKIFCLYFISGYCADVQLQHLAVDLQFSKMTVNGLYQDEYGVLWVGTKDGVKKYTGNRIESVNLMGMNNWVQSNFVPTVCGSKKGQLYVNTDYHIIEYDLKQEKSKIIFKQGNTQTLPSLTFHYGLNRLWIGMKDSIFSYDGRKSVLKYVLNKNNSTISAMKESSSGKLYAGTKNGGVFCFEKSGAKRRVLPLKTEVISINEDSKHNIWIATFNEGLFCISMDGKIKQYQAPLLSSNYVRAVCEDDNGDIWIGTMLGLDILNTKTGSISHQGLAEKGKPGLSNLSVWIITKDDQGTMWIGTYYGGLDYYNYRKNIFKYYDLGFEQREGPIVSKIVEDKSGILWIGTEGRGLISYNPLRDTYRYYTKEQKTIPHNNIKSLYYDQQDHIVWIGTHLGGLSAYSSETREFTNYTIDPLDNTKRSEIVQAIVRYKNLLFIGTLSGMYYMDLNTGNIHKIKILDKYIYAVNSLMIDKNKTLWIGGNTLCNYNIKQNYVRSFDRRIFQLTSSSKNTITALFAKENGNIIIGTAGSGILIYNPETEYFSQISRKNSNISSDYISAIRSLQNNYLLVSGANGLSCIDIKDKSCYNYDLQNGFVLSSMIPGDIIKDSHQQIVMGGLNGMATVKENSLFSKKLPVKIYFSKLWVNNKEVATDSSSGILSQTLQNTTQLKLKHDENNIAIETGNNNFVNLGQPQYQYTLEGYDEQWIDFRPQGTIRYMNLPYGDYVLKVRNKLFGEQSKSEEIRMGISVIPPVYATWYAYLFYIIAGLSVAGSIFYFYYSRLALRSSLELERRDQQQKDAINESKMRFLGNISHELKTPVTLISGQLELILMSKNTTPAIKNNLKEVHNRASKMSQLINELLDFLKYNKEIFKLKVSQQSIVQFTQEIYDSFTSYANLRKINFDFKYEGEHIFLWFDHIQLQKVFNNILSNAFKFTPEGGQIEIAINTTETAVEILFQDSGIGIPEEMTEKIFDRFFQVNNPINADLSNTGAGIGLSLALNIVKSHYGKIKLSSEEGKGSLFIVELPLGNHHFKNDANVEVIENEKQYEPVVIEILDEDKEFIDDLIEEQKEILQQQASILIVEDDEEIRKLLIKIFEPLFNVYEANNGEDAFKIAQNSSPDLILSDVMMSGISGINLCARIKNNFDTSHIPVVLLTALSSRDQNIIGYNSGADDYITKPFDIRLLITRCVALLNNRIKLQEKYRKQGNNNTAQVALNPLDQEFIDKSIKIIEDNIVSGNIDVELLCSELAISRTKLFLKMKGITGQTPHDFIQNIKLNTAAKMLRENQEHNISDIAYHLGFSSLNYFGKSFKDYFGVSPSAYRKSFLDKLDKGEQD</sequence>
<dbReference type="Proteomes" id="UP001597118">
    <property type="component" value="Unassembled WGS sequence"/>
</dbReference>
<evidence type="ECO:0000256" key="8">
    <source>
        <dbReference type="SAM" id="SignalP"/>
    </source>
</evidence>
<dbReference type="Pfam" id="PF00072">
    <property type="entry name" value="Response_reg"/>
    <property type="match status" value="1"/>
</dbReference>
<dbReference type="InterPro" id="IPR011123">
    <property type="entry name" value="Y_Y_Y"/>
</dbReference>
<dbReference type="PANTHER" id="PTHR43547:SF2">
    <property type="entry name" value="HYBRID SIGNAL TRANSDUCTION HISTIDINE KINASE C"/>
    <property type="match status" value="1"/>
</dbReference>
<dbReference type="SUPFAM" id="SSF55874">
    <property type="entry name" value="ATPase domain of HSP90 chaperone/DNA topoisomerase II/histidine kinase"/>
    <property type="match status" value="1"/>
</dbReference>
<dbReference type="Pfam" id="PF00512">
    <property type="entry name" value="HisKA"/>
    <property type="match status" value="1"/>
</dbReference>
<dbReference type="InterPro" id="IPR018062">
    <property type="entry name" value="HTH_AraC-typ_CS"/>
</dbReference>
<dbReference type="InterPro" id="IPR013783">
    <property type="entry name" value="Ig-like_fold"/>
</dbReference>
<feature type="chain" id="PRO_5047187319" description="histidine kinase" evidence="8">
    <location>
        <begin position="23"/>
        <end position="1345"/>
    </location>
</feature>
<evidence type="ECO:0000256" key="2">
    <source>
        <dbReference type="ARBA" id="ARBA00012438"/>
    </source>
</evidence>
<dbReference type="CDD" id="cd17574">
    <property type="entry name" value="REC_OmpR"/>
    <property type="match status" value="1"/>
</dbReference>
<comment type="caution">
    <text evidence="12">The sequence shown here is derived from an EMBL/GenBank/DDBJ whole genome shotgun (WGS) entry which is preliminary data.</text>
</comment>
<dbReference type="Gene3D" id="1.10.287.130">
    <property type="match status" value="1"/>
</dbReference>
<dbReference type="PROSITE" id="PS01124">
    <property type="entry name" value="HTH_ARAC_FAMILY_2"/>
    <property type="match status" value="1"/>
</dbReference>
<organism evidence="12 13">
    <name type="scientific">Pseudopedobacter beijingensis</name>
    <dbReference type="NCBI Taxonomy" id="1207056"/>
    <lineage>
        <taxon>Bacteria</taxon>
        <taxon>Pseudomonadati</taxon>
        <taxon>Bacteroidota</taxon>
        <taxon>Sphingobacteriia</taxon>
        <taxon>Sphingobacteriales</taxon>
        <taxon>Sphingobacteriaceae</taxon>
        <taxon>Pseudopedobacter</taxon>
    </lineage>
</organism>
<evidence type="ECO:0000256" key="1">
    <source>
        <dbReference type="ARBA" id="ARBA00000085"/>
    </source>
</evidence>
<dbReference type="Pfam" id="PF07495">
    <property type="entry name" value="Y_Y_Y"/>
    <property type="match status" value="1"/>
</dbReference>
<keyword evidence="8" id="KW-0732">Signal</keyword>
<dbReference type="InterPro" id="IPR011006">
    <property type="entry name" value="CheY-like_superfamily"/>
</dbReference>
<dbReference type="PANTHER" id="PTHR43547">
    <property type="entry name" value="TWO-COMPONENT HISTIDINE KINASE"/>
    <property type="match status" value="1"/>
</dbReference>
<evidence type="ECO:0000256" key="3">
    <source>
        <dbReference type="ARBA" id="ARBA00022553"/>
    </source>
</evidence>
<dbReference type="SMART" id="SM00448">
    <property type="entry name" value="REC"/>
    <property type="match status" value="1"/>
</dbReference>
<keyword evidence="13" id="KW-1185">Reference proteome</keyword>
<feature type="modified residue" description="4-aspartylphosphate" evidence="7">
    <location>
        <position position="1135"/>
    </location>
</feature>
<comment type="catalytic activity">
    <reaction evidence="1">
        <text>ATP + protein L-histidine = ADP + protein N-phospho-L-histidine.</text>
        <dbReference type="EC" id="2.7.13.3"/>
    </reaction>
</comment>
<dbReference type="SMART" id="SM00387">
    <property type="entry name" value="HATPase_c"/>
    <property type="match status" value="1"/>
</dbReference>
<dbReference type="InterPro" id="IPR005467">
    <property type="entry name" value="His_kinase_dom"/>
</dbReference>
<dbReference type="PROSITE" id="PS50109">
    <property type="entry name" value="HIS_KIN"/>
    <property type="match status" value="1"/>
</dbReference>
<keyword evidence="6" id="KW-0804">Transcription</keyword>
<dbReference type="EMBL" id="JBHUDG010000003">
    <property type="protein sequence ID" value="MFD1628754.1"/>
    <property type="molecule type" value="Genomic_DNA"/>
</dbReference>
<dbReference type="RefSeq" id="WP_379661140.1">
    <property type="nucleotide sequence ID" value="NZ_JBHUDG010000003.1"/>
</dbReference>
<evidence type="ECO:0000256" key="4">
    <source>
        <dbReference type="ARBA" id="ARBA00023015"/>
    </source>
</evidence>
<keyword evidence="5" id="KW-0238">DNA-binding</keyword>
<accession>A0ABW4I8X4</accession>
<evidence type="ECO:0000256" key="7">
    <source>
        <dbReference type="PROSITE-ProRule" id="PRU00169"/>
    </source>
</evidence>
<dbReference type="Gene3D" id="3.30.565.10">
    <property type="entry name" value="Histidine kinase-like ATPase, C-terminal domain"/>
    <property type="match status" value="1"/>
</dbReference>
<evidence type="ECO:0000256" key="5">
    <source>
        <dbReference type="ARBA" id="ARBA00023125"/>
    </source>
</evidence>
<dbReference type="Gene3D" id="2.60.40.10">
    <property type="entry name" value="Immunoglobulins"/>
    <property type="match status" value="1"/>
</dbReference>
<dbReference type="Gene3D" id="3.40.50.2300">
    <property type="match status" value="1"/>
</dbReference>
<dbReference type="SMART" id="SM00342">
    <property type="entry name" value="HTH_ARAC"/>
    <property type="match status" value="1"/>
</dbReference>
<evidence type="ECO:0000313" key="12">
    <source>
        <dbReference type="EMBL" id="MFD1628754.1"/>
    </source>
</evidence>
<dbReference type="SUPFAM" id="SSF63829">
    <property type="entry name" value="Calcium-dependent phosphotriesterase"/>
    <property type="match status" value="3"/>
</dbReference>
<evidence type="ECO:0000259" key="9">
    <source>
        <dbReference type="PROSITE" id="PS01124"/>
    </source>
</evidence>
<name>A0ABW4I8X4_9SPHI</name>
<feature type="domain" description="HTH araC/xylS-type" evidence="9">
    <location>
        <begin position="1234"/>
        <end position="1334"/>
    </location>
</feature>
<dbReference type="CDD" id="cd00082">
    <property type="entry name" value="HisKA"/>
    <property type="match status" value="1"/>
</dbReference>
<dbReference type="EC" id="2.7.13.3" evidence="2"/>
<protein>
    <recommendedName>
        <fullName evidence="2">histidine kinase</fullName>
        <ecNumber evidence="2">2.7.13.3</ecNumber>
    </recommendedName>
</protein>